<evidence type="ECO:0000313" key="1">
    <source>
        <dbReference type="EMBL" id="ALF58695.1"/>
    </source>
</evidence>
<dbReference type="STRING" id="45610.AOC03_00405"/>
<proteinExistence type="predicted"/>
<dbReference type="RefSeq" id="WP_062533091.1">
    <property type="nucleotide sequence ID" value="NZ_CP012678.1"/>
</dbReference>
<dbReference type="OrthoDB" id="6660515at2"/>
<dbReference type="KEGG" id="pur:AOC03_00405"/>
<gene>
    <name evidence="1" type="ORF">AOC03_00405</name>
</gene>
<accession>A0A0M4TAY1</accession>
<reference evidence="1 2" key="1">
    <citation type="submission" date="2015-09" db="EMBL/GenBank/DDBJ databases">
        <title>Complete genome of Psychrobacter urativorans R10.10B.</title>
        <authorList>
            <person name="See-Too W.S."/>
            <person name="Chan K.G."/>
        </authorList>
    </citation>
    <scope>NUCLEOTIDE SEQUENCE [LARGE SCALE GENOMIC DNA]</scope>
    <source>
        <strain evidence="1 2">R10.10B</strain>
    </source>
</reference>
<organism evidence="1 2">
    <name type="scientific">Psychrobacter urativorans</name>
    <dbReference type="NCBI Taxonomy" id="45610"/>
    <lineage>
        <taxon>Bacteria</taxon>
        <taxon>Pseudomonadati</taxon>
        <taxon>Pseudomonadota</taxon>
        <taxon>Gammaproteobacteria</taxon>
        <taxon>Moraxellales</taxon>
        <taxon>Moraxellaceae</taxon>
        <taxon>Psychrobacter</taxon>
    </lineage>
</organism>
<name>A0A0M4TAY1_9GAMM</name>
<keyword evidence="2" id="KW-1185">Reference proteome</keyword>
<dbReference type="Proteomes" id="UP000059847">
    <property type="component" value="Chromosome"/>
</dbReference>
<evidence type="ECO:0000313" key="2">
    <source>
        <dbReference type="Proteomes" id="UP000059847"/>
    </source>
</evidence>
<protein>
    <recommendedName>
        <fullName evidence="3">DNA polymerase III subunit psi</fullName>
    </recommendedName>
</protein>
<sequence length="264" mass="29152">MSDTQDEIRLNTRQMQQRQILAMMGIPQWVQPDSPTINMADIILPEAHLNQRAVTETHGLNVEPNNAQVLAPLYNAPVLSANEGIIEAYVDALSQSPVNPSDENNLFPTLEKTYRIDTLSDASQILEPLINDVDNQASSDHHTTIAPFDLQGGCYGNWVLLVDIQALNHDSQKLWQNITHALSLSCETSSFPICAGMDTVELANASLAGYIFKLGRREDIQVAVLTALPDGLIHPNFVSVPTLTDMLNDASLKRKLWNSLSNQQ</sequence>
<dbReference type="AlphaFoldDB" id="A0A0M4TAY1"/>
<evidence type="ECO:0008006" key="3">
    <source>
        <dbReference type="Google" id="ProtNLM"/>
    </source>
</evidence>
<dbReference type="EMBL" id="CP012678">
    <property type="protein sequence ID" value="ALF58695.1"/>
    <property type="molecule type" value="Genomic_DNA"/>
</dbReference>